<dbReference type="PANTHER" id="PTHR43736:SF1">
    <property type="entry name" value="DIHYDRONEOPTERIN TRIPHOSPHATE DIPHOSPHATASE"/>
    <property type="match status" value="1"/>
</dbReference>
<dbReference type="EMBL" id="MEVH01000026">
    <property type="protein sequence ID" value="OGC51286.1"/>
    <property type="molecule type" value="Genomic_DNA"/>
</dbReference>
<dbReference type="Gene3D" id="3.90.79.10">
    <property type="entry name" value="Nucleoside Triphosphate Pyrophosphohydrolase"/>
    <property type="match status" value="1"/>
</dbReference>
<dbReference type="STRING" id="1802624.A2982_04215"/>
<dbReference type="AlphaFoldDB" id="A0A1F4V247"/>
<keyword evidence="1" id="KW-0378">Hydrolase</keyword>
<accession>A0A1F4V247</accession>
<dbReference type="GO" id="GO:0016787">
    <property type="term" value="F:hydrolase activity"/>
    <property type="evidence" value="ECO:0007669"/>
    <property type="project" value="UniProtKB-KW"/>
</dbReference>
<name>A0A1F4V247_UNCKA</name>
<evidence type="ECO:0000256" key="1">
    <source>
        <dbReference type="ARBA" id="ARBA00022801"/>
    </source>
</evidence>
<feature type="domain" description="Nudix hydrolase" evidence="2">
    <location>
        <begin position="5"/>
        <end position="131"/>
    </location>
</feature>
<dbReference type="Proteomes" id="UP000178771">
    <property type="component" value="Unassembled WGS sequence"/>
</dbReference>
<dbReference type="InterPro" id="IPR000086">
    <property type="entry name" value="NUDIX_hydrolase_dom"/>
</dbReference>
<dbReference type="PROSITE" id="PS00893">
    <property type="entry name" value="NUDIX_BOX"/>
    <property type="match status" value="1"/>
</dbReference>
<comment type="caution">
    <text evidence="3">The sequence shown here is derived from an EMBL/GenBank/DDBJ whole genome shotgun (WGS) entry which is preliminary data.</text>
</comment>
<evidence type="ECO:0000313" key="4">
    <source>
        <dbReference type="Proteomes" id="UP000178771"/>
    </source>
</evidence>
<protein>
    <recommendedName>
        <fullName evidence="2">Nudix hydrolase domain-containing protein</fullName>
    </recommendedName>
</protein>
<sequence>MNTSVKRSSIALIIYDKKLLLFLRDNYRSITDPNTWSLVGGEVDKGETHKQAIVREMNEEINIAPKKIRYLGRIQTQDGNLHAIFLVNPTLEEVKKIKLGNEGQKVEFFRFNEIIRLDLARNVRNYFNAYSSYLEGIINSGKATNTEKLGLTL</sequence>
<proteinExistence type="predicted"/>
<gene>
    <name evidence="3" type="ORF">A2982_04215</name>
</gene>
<evidence type="ECO:0000313" key="3">
    <source>
        <dbReference type="EMBL" id="OGC51286.1"/>
    </source>
</evidence>
<evidence type="ECO:0000259" key="2">
    <source>
        <dbReference type="PROSITE" id="PS51462"/>
    </source>
</evidence>
<organism evidence="3 4">
    <name type="scientific">candidate division WWE3 bacterium RIFCSPLOWO2_01_FULL_39_13</name>
    <dbReference type="NCBI Taxonomy" id="1802624"/>
    <lineage>
        <taxon>Bacteria</taxon>
        <taxon>Katanobacteria</taxon>
    </lineage>
</organism>
<dbReference type="Pfam" id="PF00293">
    <property type="entry name" value="NUDIX"/>
    <property type="match status" value="1"/>
</dbReference>
<dbReference type="InterPro" id="IPR015797">
    <property type="entry name" value="NUDIX_hydrolase-like_dom_sf"/>
</dbReference>
<dbReference type="PANTHER" id="PTHR43736">
    <property type="entry name" value="ADP-RIBOSE PYROPHOSPHATASE"/>
    <property type="match status" value="1"/>
</dbReference>
<dbReference type="PROSITE" id="PS51462">
    <property type="entry name" value="NUDIX"/>
    <property type="match status" value="1"/>
</dbReference>
<reference evidence="3 4" key="1">
    <citation type="journal article" date="2016" name="Nat. Commun.">
        <title>Thousands of microbial genomes shed light on interconnected biogeochemical processes in an aquifer system.</title>
        <authorList>
            <person name="Anantharaman K."/>
            <person name="Brown C.T."/>
            <person name="Hug L.A."/>
            <person name="Sharon I."/>
            <person name="Castelle C.J."/>
            <person name="Probst A.J."/>
            <person name="Thomas B.C."/>
            <person name="Singh A."/>
            <person name="Wilkins M.J."/>
            <person name="Karaoz U."/>
            <person name="Brodie E.L."/>
            <person name="Williams K.H."/>
            <person name="Hubbard S.S."/>
            <person name="Banfield J.F."/>
        </authorList>
    </citation>
    <scope>NUCLEOTIDE SEQUENCE [LARGE SCALE GENOMIC DNA]</scope>
</reference>
<dbReference type="SUPFAM" id="SSF55811">
    <property type="entry name" value="Nudix"/>
    <property type="match status" value="1"/>
</dbReference>
<dbReference type="InterPro" id="IPR020084">
    <property type="entry name" value="NUDIX_hydrolase_CS"/>
</dbReference>